<accession>A0A6J5PU14</accession>
<gene>
    <name evidence="1" type="ORF">UFOVP972_67</name>
</gene>
<protein>
    <submittedName>
        <fullName evidence="1">Uncharacterized protein</fullName>
    </submittedName>
</protein>
<dbReference type="EMBL" id="LR796923">
    <property type="protein sequence ID" value="CAB4174682.1"/>
    <property type="molecule type" value="Genomic_DNA"/>
</dbReference>
<name>A0A6J5PU14_9CAUD</name>
<proteinExistence type="predicted"/>
<organism evidence="1">
    <name type="scientific">uncultured Caudovirales phage</name>
    <dbReference type="NCBI Taxonomy" id="2100421"/>
    <lineage>
        <taxon>Viruses</taxon>
        <taxon>Duplodnaviria</taxon>
        <taxon>Heunggongvirae</taxon>
        <taxon>Uroviricota</taxon>
        <taxon>Caudoviricetes</taxon>
        <taxon>Peduoviridae</taxon>
        <taxon>Maltschvirus</taxon>
        <taxon>Maltschvirus maltsch</taxon>
    </lineage>
</organism>
<evidence type="ECO:0000313" key="1">
    <source>
        <dbReference type="EMBL" id="CAB4174682.1"/>
    </source>
</evidence>
<sequence>MKFTDTERLDFLEKWETSQHHHSWFTLLTQHVRKEDCPTLRSFCDYAIGFERMIDSNGLEILTWHSLTSDLQEIVVTVWENEGRALTADEKDSMQKAFNQYWEDLHKTEARISDK</sequence>
<reference evidence="1" key="1">
    <citation type="submission" date="2020-05" db="EMBL/GenBank/DDBJ databases">
        <authorList>
            <person name="Chiriac C."/>
            <person name="Salcher M."/>
            <person name="Ghai R."/>
            <person name="Kavagutti S V."/>
        </authorList>
    </citation>
    <scope>NUCLEOTIDE SEQUENCE</scope>
</reference>